<evidence type="ECO:0000259" key="1">
    <source>
        <dbReference type="SMART" id="SM00481"/>
    </source>
</evidence>
<feature type="domain" description="Polymerase/histidinol phosphatase N-terminal" evidence="1">
    <location>
        <begin position="4"/>
        <end position="70"/>
    </location>
</feature>
<dbReference type="GO" id="GO:0035312">
    <property type="term" value="F:5'-3' DNA exonuclease activity"/>
    <property type="evidence" value="ECO:0007669"/>
    <property type="project" value="TreeGrafter"/>
</dbReference>
<evidence type="ECO:0000313" key="2">
    <source>
        <dbReference type="EMBL" id="BBK23292.1"/>
    </source>
</evidence>
<protein>
    <submittedName>
        <fullName evidence="2">Phosphatase</fullName>
    </submittedName>
</protein>
<dbReference type="InterPro" id="IPR003141">
    <property type="entry name" value="Pol/His_phosphatase_N"/>
</dbReference>
<dbReference type="RefSeq" id="WP_115716188.1">
    <property type="nucleotide sequence ID" value="NZ_AP019695.1"/>
</dbReference>
<dbReference type="Pfam" id="PF02811">
    <property type="entry name" value="PHP"/>
    <property type="match status" value="1"/>
</dbReference>
<evidence type="ECO:0000313" key="3">
    <source>
        <dbReference type="Proteomes" id="UP000464754"/>
    </source>
</evidence>
<dbReference type="Gene3D" id="3.20.20.140">
    <property type="entry name" value="Metal-dependent hydrolases"/>
    <property type="match status" value="1"/>
</dbReference>
<sequence>MKNFDLHMHSNYSKDGELTPKELIAIAKEKELEVIALSDHDCMLGIDEMIEEGKKEGIRVIPAIEFSTLFENGSDCHLLGYNFDYKQEYFQTIGAVLQKRMDEAFHVRVEKLRAMYPVHIDEEQVLKDAGNENPWFLMCERMFNDPAHADIEDFKDYRKGGKRSDPAPVNFFWDKCQKGSPLYVHVEMPSFKETVKKIHDAGGIAVLAHPFRTFYHNEELLEKAIECGIDGIEAYSNYHDEEMNRYYADYAKKHGLLITCGSDFHGKLKPSIEMGNYGSHVDGKEEILQNFLHAIDKER</sequence>
<dbReference type="Proteomes" id="UP000464754">
    <property type="component" value="Chromosome"/>
</dbReference>
<dbReference type="Gene3D" id="1.10.150.650">
    <property type="match status" value="1"/>
</dbReference>
<dbReference type="AlphaFoldDB" id="A0A6N4TMJ2"/>
<dbReference type="SUPFAM" id="SSF89550">
    <property type="entry name" value="PHP domain-like"/>
    <property type="match status" value="1"/>
</dbReference>
<reference evidence="3" key="1">
    <citation type="submission" date="2019-05" db="EMBL/GenBank/DDBJ databases">
        <title>Complete genome sequencing of Absiella argi strain JCM 30884.</title>
        <authorList>
            <person name="Sakamoto M."/>
            <person name="Murakami T."/>
            <person name="Mori H."/>
        </authorList>
    </citation>
    <scope>NUCLEOTIDE SEQUENCE [LARGE SCALE GENOMIC DNA]</scope>
    <source>
        <strain evidence="3">JCM 30884</strain>
    </source>
</reference>
<organism evidence="2 3">
    <name type="scientific">Amedibacterium intestinale</name>
    <dbReference type="NCBI Taxonomy" id="2583452"/>
    <lineage>
        <taxon>Bacteria</taxon>
        <taxon>Bacillati</taxon>
        <taxon>Bacillota</taxon>
        <taxon>Erysipelotrichia</taxon>
        <taxon>Erysipelotrichales</taxon>
        <taxon>Erysipelotrichaceae</taxon>
        <taxon>Amedibacterium</taxon>
    </lineage>
</organism>
<dbReference type="KEGG" id="aarg:Aargi30884_21950"/>
<name>A0A6N4TMJ2_9FIRM</name>
<dbReference type="EMBL" id="AP019695">
    <property type="protein sequence ID" value="BBK23292.1"/>
    <property type="molecule type" value="Genomic_DNA"/>
</dbReference>
<keyword evidence="3" id="KW-1185">Reference proteome</keyword>
<dbReference type="GO" id="GO:0004534">
    <property type="term" value="F:5'-3' RNA exonuclease activity"/>
    <property type="evidence" value="ECO:0007669"/>
    <property type="project" value="TreeGrafter"/>
</dbReference>
<dbReference type="PANTHER" id="PTHR42924">
    <property type="entry name" value="EXONUCLEASE"/>
    <property type="match status" value="1"/>
</dbReference>
<dbReference type="SMART" id="SM00481">
    <property type="entry name" value="POLIIIAc"/>
    <property type="match status" value="1"/>
</dbReference>
<dbReference type="InterPro" id="IPR016195">
    <property type="entry name" value="Pol/histidinol_Pase-like"/>
</dbReference>
<dbReference type="CDD" id="cd07438">
    <property type="entry name" value="PHP_HisPPase_AMP"/>
    <property type="match status" value="1"/>
</dbReference>
<accession>A0A6N4TMJ2</accession>
<dbReference type="InterPro" id="IPR004013">
    <property type="entry name" value="PHP_dom"/>
</dbReference>
<gene>
    <name evidence="2" type="ORF">Aargi30884_21950</name>
</gene>
<dbReference type="PANTHER" id="PTHR42924:SF3">
    <property type="entry name" value="POLYMERASE_HISTIDINOL PHOSPHATASE N-TERMINAL DOMAIN-CONTAINING PROTEIN"/>
    <property type="match status" value="1"/>
</dbReference>
<proteinExistence type="predicted"/>
<dbReference type="InterPro" id="IPR052018">
    <property type="entry name" value="PHP_domain"/>
</dbReference>